<name>B3EAJ4_TRIL1</name>
<gene>
    <name evidence="3" type="ordered locus">Glov_1716</name>
</gene>
<evidence type="ECO:0000259" key="2">
    <source>
        <dbReference type="PROSITE" id="PS50110"/>
    </source>
</evidence>
<reference evidence="3 4" key="1">
    <citation type="submission" date="2008-05" db="EMBL/GenBank/DDBJ databases">
        <title>Complete sequence of chromosome of Geobacter lovleyi SZ.</title>
        <authorList>
            <consortium name="US DOE Joint Genome Institute"/>
            <person name="Lucas S."/>
            <person name="Copeland A."/>
            <person name="Lapidus A."/>
            <person name="Glavina del Rio T."/>
            <person name="Dalin E."/>
            <person name="Tice H."/>
            <person name="Bruce D."/>
            <person name="Goodwin L."/>
            <person name="Pitluck S."/>
            <person name="Chertkov O."/>
            <person name="Meincke L."/>
            <person name="Brettin T."/>
            <person name="Detter J.C."/>
            <person name="Han C."/>
            <person name="Tapia R."/>
            <person name="Kuske C.R."/>
            <person name="Schmutz J."/>
            <person name="Larimer F."/>
            <person name="Land M."/>
            <person name="Hauser L."/>
            <person name="Kyrpides N."/>
            <person name="Mikhailova N."/>
            <person name="Sung Y."/>
            <person name="Fletcher K.E."/>
            <person name="Ritalahti K.M."/>
            <person name="Loeffler F.E."/>
            <person name="Richardson P."/>
        </authorList>
    </citation>
    <scope>NUCLEOTIDE SEQUENCE [LARGE SCALE GENOMIC DNA]</scope>
    <source>
        <strain evidence="4">ATCC BAA-1151 / DSM 17278 / SZ</strain>
    </source>
</reference>
<comment type="caution">
    <text evidence="1">Lacks conserved residue(s) required for the propagation of feature annotation.</text>
</comment>
<protein>
    <submittedName>
        <fullName evidence="3">Response regulator receiver protein</fullName>
    </submittedName>
</protein>
<organism evidence="3 4">
    <name type="scientific">Trichlorobacter lovleyi (strain ATCC BAA-1151 / DSM 17278 / SZ)</name>
    <name type="common">Geobacter lovleyi</name>
    <dbReference type="NCBI Taxonomy" id="398767"/>
    <lineage>
        <taxon>Bacteria</taxon>
        <taxon>Pseudomonadati</taxon>
        <taxon>Thermodesulfobacteriota</taxon>
        <taxon>Desulfuromonadia</taxon>
        <taxon>Geobacterales</taxon>
        <taxon>Geobacteraceae</taxon>
        <taxon>Trichlorobacter</taxon>
    </lineage>
</organism>
<evidence type="ECO:0000313" key="4">
    <source>
        <dbReference type="Proteomes" id="UP000002420"/>
    </source>
</evidence>
<dbReference type="KEGG" id="glo:Glov_1716"/>
<keyword evidence="4" id="KW-1185">Reference proteome</keyword>
<proteinExistence type="predicted"/>
<evidence type="ECO:0000313" key="3">
    <source>
        <dbReference type="EMBL" id="ACD95432.1"/>
    </source>
</evidence>
<dbReference type="OrthoDB" id="5405544at2"/>
<dbReference type="Gene3D" id="3.40.50.2300">
    <property type="match status" value="1"/>
</dbReference>
<accession>B3EAJ4</accession>
<dbReference type="RefSeq" id="WP_012469772.1">
    <property type="nucleotide sequence ID" value="NC_010814.1"/>
</dbReference>
<dbReference type="GO" id="GO:0000160">
    <property type="term" value="P:phosphorelay signal transduction system"/>
    <property type="evidence" value="ECO:0007669"/>
    <property type="project" value="InterPro"/>
</dbReference>
<dbReference type="AlphaFoldDB" id="B3EAJ4"/>
<evidence type="ECO:0000256" key="1">
    <source>
        <dbReference type="PROSITE-ProRule" id="PRU00169"/>
    </source>
</evidence>
<dbReference type="HOGENOM" id="CLU_1903696_0_0_7"/>
<dbReference type="EMBL" id="CP001089">
    <property type="protein sequence ID" value="ACD95432.1"/>
    <property type="molecule type" value="Genomic_DNA"/>
</dbReference>
<dbReference type="Proteomes" id="UP000002420">
    <property type="component" value="Chromosome"/>
</dbReference>
<dbReference type="SUPFAM" id="SSF52172">
    <property type="entry name" value="CheY-like"/>
    <property type="match status" value="1"/>
</dbReference>
<dbReference type="InterPro" id="IPR001789">
    <property type="entry name" value="Sig_transdc_resp-reg_receiver"/>
</dbReference>
<dbReference type="PROSITE" id="PS50110">
    <property type="entry name" value="RESPONSE_REGULATORY"/>
    <property type="match status" value="1"/>
</dbReference>
<dbReference type="InterPro" id="IPR011006">
    <property type="entry name" value="CheY-like_superfamily"/>
</dbReference>
<sequence length="128" mass="14371">MSRILIAEEHPESRKVMADLCMEAGYSVTVTTTAAGVLQGILKKTAQVILLGSSFDELAATDLIPLFKKCCRNLTIILVSNEVSLPVIRKMRNEGIFYHLLRPVLPEDREELKQVINCALHQPKRCYC</sequence>
<dbReference type="eggNOG" id="COG2204">
    <property type="taxonomic scope" value="Bacteria"/>
</dbReference>
<dbReference type="STRING" id="398767.Glov_1716"/>
<feature type="domain" description="Response regulatory" evidence="2">
    <location>
        <begin position="3"/>
        <end position="117"/>
    </location>
</feature>
<dbReference type="Pfam" id="PF00072">
    <property type="entry name" value="Response_reg"/>
    <property type="match status" value="1"/>
</dbReference>